<proteinExistence type="predicted"/>
<evidence type="ECO:0000313" key="3">
    <source>
        <dbReference type="Proteomes" id="UP000053825"/>
    </source>
</evidence>
<accession>A0A0L7QJR4</accession>
<keyword evidence="1" id="KW-1133">Transmembrane helix</keyword>
<sequence>TTLRFFFLITTGFVYIGIFSYAIVQFLPYIIDVIAPLNESRHHVLPYAGEYFVDQQKYFLPIALHMLGTVTLGLTVATAVDSIFIFFMFHVCAKFNILG</sequence>
<gene>
    <name evidence="2" type="ORF">WH47_02295</name>
</gene>
<dbReference type="EMBL" id="KQ415081">
    <property type="protein sequence ID" value="KOC58820.1"/>
    <property type="molecule type" value="Genomic_DNA"/>
</dbReference>
<dbReference type="STRING" id="597456.A0A0L7QJR4"/>
<organism evidence="2 3">
    <name type="scientific">Habropoda laboriosa</name>
    <dbReference type="NCBI Taxonomy" id="597456"/>
    <lineage>
        <taxon>Eukaryota</taxon>
        <taxon>Metazoa</taxon>
        <taxon>Ecdysozoa</taxon>
        <taxon>Arthropoda</taxon>
        <taxon>Hexapoda</taxon>
        <taxon>Insecta</taxon>
        <taxon>Pterygota</taxon>
        <taxon>Neoptera</taxon>
        <taxon>Endopterygota</taxon>
        <taxon>Hymenoptera</taxon>
        <taxon>Apocrita</taxon>
        <taxon>Aculeata</taxon>
        <taxon>Apoidea</taxon>
        <taxon>Anthophila</taxon>
        <taxon>Apidae</taxon>
        <taxon>Habropoda</taxon>
    </lineage>
</organism>
<feature type="non-terminal residue" evidence="2">
    <location>
        <position position="1"/>
    </location>
</feature>
<keyword evidence="3" id="KW-1185">Reference proteome</keyword>
<keyword evidence="1" id="KW-0812">Transmembrane</keyword>
<name>A0A0L7QJR4_9HYME</name>
<evidence type="ECO:0000313" key="2">
    <source>
        <dbReference type="EMBL" id="KOC58820.1"/>
    </source>
</evidence>
<dbReference type="AlphaFoldDB" id="A0A0L7QJR4"/>
<feature type="transmembrane region" description="Helical" evidence="1">
    <location>
        <begin position="7"/>
        <end position="31"/>
    </location>
</feature>
<keyword evidence="1" id="KW-0472">Membrane</keyword>
<reference evidence="2 3" key="1">
    <citation type="submission" date="2015-07" db="EMBL/GenBank/DDBJ databases">
        <title>The genome of Habropoda laboriosa.</title>
        <authorList>
            <person name="Pan H."/>
            <person name="Kapheim K."/>
        </authorList>
    </citation>
    <scope>NUCLEOTIDE SEQUENCE [LARGE SCALE GENOMIC DNA]</scope>
    <source>
        <strain evidence="2">0110345459</strain>
    </source>
</reference>
<protein>
    <submittedName>
        <fullName evidence="2">Uncharacterized protein</fullName>
    </submittedName>
</protein>
<evidence type="ECO:0000256" key="1">
    <source>
        <dbReference type="SAM" id="Phobius"/>
    </source>
</evidence>
<feature type="transmembrane region" description="Helical" evidence="1">
    <location>
        <begin position="62"/>
        <end position="89"/>
    </location>
</feature>
<dbReference type="Proteomes" id="UP000053825">
    <property type="component" value="Unassembled WGS sequence"/>
</dbReference>